<evidence type="ECO:0000313" key="2">
    <source>
        <dbReference type="EMBL" id="MBC5581848.1"/>
    </source>
</evidence>
<accession>A0A923IBF4</accession>
<proteinExistence type="predicted"/>
<comment type="caution">
    <text evidence="2">The sequence shown here is derived from an EMBL/GenBank/DDBJ whole genome shotgun (WGS) entry which is preliminary data.</text>
</comment>
<reference evidence="2" key="1">
    <citation type="submission" date="2020-08" db="EMBL/GenBank/DDBJ databases">
        <title>Genome public.</title>
        <authorList>
            <person name="Liu C."/>
            <person name="Sun Q."/>
        </authorList>
    </citation>
    <scope>NUCLEOTIDE SEQUENCE</scope>
    <source>
        <strain evidence="2">BX8</strain>
    </source>
</reference>
<dbReference type="EMBL" id="JACONZ010000003">
    <property type="protein sequence ID" value="MBC5581848.1"/>
    <property type="molecule type" value="Genomic_DNA"/>
</dbReference>
<gene>
    <name evidence="2" type="ORF">H8S23_10040</name>
</gene>
<dbReference type="GO" id="GO:0016747">
    <property type="term" value="F:acyltransferase activity, transferring groups other than amino-acyl groups"/>
    <property type="evidence" value="ECO:0007669"/>
    <property type="project" value="InterPro"/>
</dbReference>
<organism evidence="2 3">
    <name type="scientific">Anaerofilum hominis</name>
    <dbReference type="NCBI Taxonomy" id="2763016"/>
    <lineage>
        <taxon>Bacteria</taxon>
        <taxon>Bacillati</taxon>
        <taxon>Bacillota</taxon>
        <taxon>Clostridia</taxon>
        <taxon>Eubacteriales</taxon>
        <taxon>Oscillospiraceae</taxon>
        <taxon>Anaerofilum</taxon>
    </lineage>
</organism>
<dbReference type="Pfam" id="PF00583">
    <property type="entry name" value="Acetyltransf_1"/>
    <property type="match status" value="1"/>
</dbReference>
<evidence type="ECO:0000259" key="1">
    <source>
        <dbReference type="PROSITE" id="PS51186"/>
    </source>
</evidence>
<keyword evidence="3" id="KW-1185">Reference proteome</keyword>
<sequence length="217" mass="24911">MTEEKEQITIRRETKADHARVEEITRQAFYNLYIPGCVEHYLVHIMRSHRDFVPELDLVLERGGQVIGNIMYTRASLTDRDGAEKQILTFGPVSILPGLQRRGYGKLLMEDSFARALALGYEAIVIFGSPANYVGRGFKSCRKYRVCAEDGSYPAAMLVKELRPGALEGKDWVYRDSPVMKIEEQEAQRFDDGLEKMEKKQQPSQEEFYILSHSVIR</sequence>
<dbReference type="Proteomes" id="UP000659630">
    <property type="component" value="Unassembled WGS sequence"/>
</dbReference>
<dbReference type="CDD" id="cd04301">
    <property type="entry name" value="NAT_SF"/>
    <property type="match status" value="1"/>
</dbReference>
<dbReference type="InterPro" id="IPR016181">
    <property type="entry name" value="Acyl_CoA_acyltransferase"/>
</dbReference>
<feature type="domain" description="N-acetyltransferase" evidence="1">
    <location>
        <begin position="8"/>
        <end position="160"/>
    </location>
</feature>
<dbReference type="Gene3D" id="3.40.630.30">
    <property type="match status" value="1"/>
</dbReference>
<dbReference type="PROSITE" id="PS51186">
    <property type="entry name" value="GNAT"/>
    <property type="match status" value="1"/>
</dbReference>
<protein>
    <submittedName>
        <fullName evidence="2">N-acetyltransferase</fullName>
    </submittedName>
</protein>
<dbReference type="InterPro" id="IPR000182">
    <property type="entry name" value="GNAT_dom"/>
</dbReference>
<name>A0A923IBF4_9FIRM</name>
<dbReference type="SUPFAM" id="SSF55729">
    <property type="entry name" value="Acyl-CoA N-acyltransferases (Nat)"/>
    <property type="match status" value="1"/>
</dbReference>
<evidence type="ECO:0000313" key="3">
    <source>
        <dbReference type="Proteomes" id="UP000659630"/>
    </source>
</evidence>
<dbReference type="AlphaFoldDB" id="A0A923IBF4"/>